<proteinExistence type="predicted"/>
<sequence length="186" mass="21364">PQDPLVATTWPEAWGKDIAMAIRMISEKWARHFPKLPYYQLKKATTPSTDPNVPTGEAGMTLFDPVWGEHVPDDMATEWKQPHGDATAQAAEVEKFENAVEIHIRLQRESLKETLEKYGIDEVRDVIAFVPLSRLDAAGVVVKRGDYFTWDGDPYEVHEYDRVGYWKNSNVRIYMLMNCSHRRKGS</sequence>
<dbReference type="EMBL" id="LAZR01024722">
    <property type="protein sequence ID" value="KKL74225.1"/>
    <property type="molecule type" value="Genomic_DNA"/>
</dbReference>
<feature type="non-terminal residue" evidence="1">
    <location>
        <position position="1"/>
    </location>
</feature>
<evidence type="ECO:0000313" key="1">
    <source>
        <dbReference type="EMBL" id="KKL74225.1"/>
    </source>
</evidence>
<dbReference type="AlphaFoldDB" id="A0A0F9GY10"/>
<name>A0A0F9GY10_9ZZZZ</name>
<protein>
    <submittedName>
        <fullName evidence="1">Uncharacterized protein</fullName>
    </submittedName>
</protein>
<accession>A0A0F9GY10</accession>
<comment type="caution">
    <text evidence="1">The sequence shown here is derived from an EMBL/GenBank/DDBJ whole genome shotgun (WGS) entry which is preliminary data.</text>
</comment>
<organism evidence="1">
    <name type="scientific">marine sediment metagenome</name>
    <dbReference type="NCBI Taxonomy" id="412755"/>
    <lineage>
        <taxon>unclassified sequences</taxon>
        <taxon>metagenomes</taxon>
        <taxon>ecological metagenomes</taxon>
    </lineage>
</organism>
<reference evidence="1" key="1">
    <citation type="journal article" date="2015" name="Nature">
        <title>Complex archaea that bridge the gap between prokaryotes and eukaryotes.</title>
        <authorList>
            <person name="Spang A."/>
            <person name="Saw J.H."/>
            <person name="Jorgensen S.L."/>
            <person name="Zaremba-Niedzwiedzka K."/>
            <person name="Martijn J."/>
            <person name="Lind A.E."/>
            <person name="van Eijk R."/>
            <person name="Schleper C."/>
            <person name="Guy L."/>
            <person name="Ettema T.J."/>
        </authorList>
    </citation>
    <scope>NUCLEOTIDE SEQUENCE</scope>
</reference>
<gene>
    <name evidence="1" type="ORF">LCGC14_2067000</name>
</gene>